<protein>
    <submittedName>
        <fullName evidence="2">Uncharacterized protein</fullName>
    </submittedName>
</protein>
<proteinExistence type="predicted"/>
<reference evidence="2" key="1">
    <citation type="journal article" date="2015" name="Nature">
        <title>Complex archaea that bridge the gap between prokaryotes and eukaryotes.</title>
        <authorList>
            <person name="Spang A."/>
            <person name="Saw J.H."/>
            <person name="Jorgensen S.L."/>
            <person name="Zaremba-Niedzwiedzka K."/>
            <person name="Martijn J."/>
            <person name="Lind A.E."/>
            <person name="van Eijk R."/>
            <person name="Schleper C."/>
            <person name="Guy L."/>
            <person name="Ettema T.J."/>
        </authorList>
    </citation>
    <scope>NUCLEOTIDE SEQUENCE</scope>
</reference>
<organism evidence="2">
    <name type="scientific">marine sediment metagenome</name>
    <dbReference type="NCBI Taxonomy" id="412755"/>
    <lineage>
        <taxon>unclassified sequences</taxon>
        <taxon>metagenomes</taxon>
        <taxon>ecological metagenomes</taxon>
    </lineage>
</organism>
<evidence type="ECO:0000256" key="1">
    <source>
        <dbReference type="SAM" id="MobiDB-lite"/>
    </source>
</evidence>
<dbReference type="EMBL" id="LAZR01000143">
    <property type="protein sequence ID" value="KKN86837.1"/>
    <property type="molecule type" value="Genomic_DNA"/>
</dbReference>
<evidence type="ECO:0000313" key="2">
    <source>
        <dbReference type="EMBL" id="KKN86837.1"/>
    </source>
</evidence>
<name>A0A0F9UHN1_9ZZZZ</name>
<feature type="region of interest" description="Disordered" evidence="1">
    <location>
        <begin position="1"/>
        <end position="20"/>
    </location>
</feature>
<sequence>MAIGSGGIHPGDEKVPAADSSNNVLSKEVVGNKSDAAVAAVDTSTSLMAYVKGILNSLVGGAVNEVVFPLGPVGNVLVQPDDSAVRYAVYLVNFGGNILTDGETVPGTFTVHRVRAGSDTEIISSTASTEATGVISAVVDFSAGGNWVDGDLGYIEFTGITATVGASTSELPVIRKSFRVSQEVGIESKIDTIDAFHDVPVADVNDNVVMSDVVGNKADGEVVTVDTVSSLMAYMKALVNDINAVAQRVVDGTLNAAAGASLGAGKSLVDALGADGSAAHTFGFDDGASVLGDLDGTHQTVHFLFIIPEAVGSINAHNAALLAAMQKLGSVHTITQADAPDFPNFPEYNVVVCGTDNGTVWTTSNLAHVLLFQGDVLCVDATAATFLQMGTDGGDAAAKTVANGIPEVKATVLGIGAHGFTGLAVGANTVADAGTTFNTLDMSDADVTETFHVFETSDANTDVLIGLLYKRQPDGGAGVGVDGVEISGNRYFYGCAFSFNALNVLGQGVFSLLLELAVQSTTTGLSITLAGDIGDVKTEIFGNQSSEFNNGNPMVEYLTGRNSSGTRLAIGKSLYDVLGAAYVDAGGGLGTDNIAADLALVHNLVDSAETAGPFSYLDAGGEQTVVEDTAVTRRRITVNFDLTTMTLNGTVRLHMKVDGSTYVIYDETVFVVAGAEQAFDYQFTTNQSWKLTYQESADEGAARAIPFNVITEVLE</sequence>
<gene>
    <name evidence="2" type="ORF">LCGC14_0263960</name>
</gene>
<accession>A0A0F9UHN1</accession>
<dbReference type="AlphaFoldDB" id="A0A0F9UHN1"/>
<comment type="caution">
    <text evidence="2">The sequence shown here is derived from an EMBL/GenBank/DDBJ whole genome shotgun (WGS) entry which is preliminary data.</text>
</comment>